<protein>
    <submittedName>
        <fullName evidence="2">Uncharacterized protein</fullName>
    </submittedName>
</protein>
<accession>A0AAV6H1K4</accession>
<evidence type="ECO:0000256" key="1">
    <source>
        <dbReference type="SAM" id="MobiDB-lite"/>
    </source>
</evidence>
<keyword evidence="3" id="KW-1185">Reference proteome</keyword>
<reference evidence="2" key="1">
    <citation type="submission" date="2020-10" db="EMBL/GenBank/DDBJ databases">
        <title>Chromosome-scale genome assembly of the Allis shad, Alosa alosa.</title>
        <authorList>
            <person name="Margot Z."/>
            <person name="Christophe K."/>
            <person name="Cabau C."/>
            <person name="Louis A."/>
            <person name="Berthelot C."/>
            <person name="Parey E."/>
            <person name="Roest Crollius H."/>
            <person name="Montfort J."/>
            <person name="Robinson-Rechavi M."/>
            <person name="Bucao C."/>
            <person name="Bouchez O."/>
            <person name="Gislard M."/>
            <person name="Lluch J."/>
            <person name="Milhes M."/>
            <person name="Lampietro C."/>
            <person name="Lopez Roques C."/>
            <person name="Donnadieu C."/>
            <person name="Braasch I."/>
            <person name="Desvignes T."/>
            <person name="Postlethwait J."/>
            <person name="Bobe J."/>
            <person name="Guiguen Y."/>
        </authorList>
    </citation>
    <scope>NUCLEOTIDE SEQUENCE</scope>
    <source>
        <strain evidence="2">M-15738</strain>
        <tissue evidence="2">Blood</tissue>
    </source>
</reference>
<name>A0AAV6H1K4_9TELE</name>
<gene>
    <name evidence="2" type="ORF">AALO_G00082860</name>
</gene>
<dbReference type="EMBL" id="JADWDJ010000006">
    <property type="protein sequence ID" value="KAG5279905.1"/>
    <property type="molecule type" value="Genomic_DNA"/>
</dbReference>
<organism evidence="2 3">
    <name type="scientific">Alosa alosa</name>
    <name type="common">allis shad</name>
    <dbReference type="NCBI Taxonomy" id="278164"/>
    <lineage>
        <taxon>Eukaryota</taxon>
        <taxon>Metazoa</taxon>
        <taxon>Chordata</taxon>
        <taxon>Craniata</taxon>
        <taxon>Vertebrata</taxon>
        <taxon>Euteleostomi</taxon>
        <taxon>Actinopterygii</taxon>
        <taxon>Neopterygii</taxon>
        <taxon>Teleostei</taxon>
        <taxon>Clupei</taxon>
        <taxon>Clupeiformes</taxon>
        <taxon>Clupeoidei</taxon>
        <taxon>Clupeidae</taxon>
        <taxon>Alosa</taxon>
    </lineage>
</organism>
<feature type="region of interest" description="Disordered" evidence="1">
    <location>
        <begin position="1"/>
        <end position="91"/>
    </location>
</feature>
<evidence type="ECO:0000313" key="3">
    <source>
        <dbReference type="Proteomes" id="UP000823561"/>
    </source>
</evidence>
<dbReference type="Proteomes" id="UP000823561">
    <property type="component" value="Chromosome 6"/>
</dbReference>
<proteinExistence type="predicted"/>
<sequence length="91" mass="9515">MANARLVSRPRAEKENISEPDQETSKEGCTLIESSVDQGIPQLDEGGGRSPSPLKVDGDALNESSIDHGTHQLDEGGGKTSSLFHAKGDGA</sequence>
<comment type="caution">
    <text evidence="2">The sequence shown here is derived from an EMBL/GenBank/DDBJ whole genome shotgun (WGS) entry which is preliminary data.</text>
</comment>
<dbReference type="AlphaFoldDB" id="A0AAV6H1K4"/>
<feature type="compositionally biased region" description="Basic and acidic residues" evidence="1">
    <location>
        <begin position="65"/>
        <end position="77"/>
    </location>
</feature>
<evidence type="ECO:0000313" key="2">
    <source>
        <dbReference type="EMBL" id="KAG5279905.1"/>
    </source>
</evidence>